<name>A0A431WTX9_9GAMM</name>
<dbReference type="EMBL" id="RXNU01000005">
    <property type="protein sequence ID" value="RTR38897.1"/>
    <property type="molecule type" value="Genomic_DNA"/>
</dbReference>
<organism evidence="1 2">
    <name type="scientific">Shewanella canadensis</name>
    <dbReference type="NCBI Taxonomy" id="271096"/>
    <lineage>
        <taxon>Bacteria</taxon>
        <taxon>Pseudomonadati</taxon>
        <taxon>Pseudomonadota</taxon>
        <taxon>Gammaproteobacteria</taxon>
        <taxon>Alteromonadales</taxon>
        <taxon>Shewanellaceae</taxon>
        <taxon>Shewanella</taxon>
    </lineage>
</organism>
<dbReference type="SUPFAM" id="SSF54637">
    <property type="entry name" value="Thioesterase/thiol ester dehydrase-isomerase"/>
    <property type="match status" value="1"/>
</dbReference>
<comment type="caution">
    <text evidence="1">The sequence shown here is derived from an EMBL/GenBank/DDBJ whole genome shotgun (WGS) entry which is preliminary data.</text>
</comment>
<dbReference type="InterPro" id="IPR029069">
    <property type="entry name" value="HotDog_dom_sf"/>
</dbReference>
<dbReference type="Pfam" id="PF14539">
    <property type="entry name" value="DUF4442"/>
    <property type="match status" value="1"/>
</dbReference>
<reference evidence="1 2" key="1">
    <citation type="submission" date="2018-12" db="EMBL/GenBank/DDBJ databases">
        <authorList>
            <person name="Yu L."/>
        </authorList>
    </citation>
    <scope>NUCLEOTIDE SEQUENCE [LARGE SCALE GENOMIC DNA]</scope>
    <source>
        <strain evidence="1 2">HAW-EB2</strain>
    </source>
</reference>
<dbReference type="Proteomes" id="UP000267448">
    <property type="component" value="Unassembled WGS sequence"/>
</dbReference>
<gene>
    <name evidence="1" type="ORF">EKG38_12130</name>
</gene>
<evidence type="ECO:0000313" key="1">
    <source>
        <dbReference type="EMBL" id="RTR38897.1"/>
    </source>
</evidence>
<dbReference type="AlphaFoldDB" id="A0A431WTX9"/>
<protein>
    <submittedName>
        <fullName evidence="1">DUF4442 domain-containing protein</fullName>
    </submittedName>
</protein>
<sequence length="152" mass="17596">MKLSPNLFKRLLNLYPPYLGAGIKIAYLSQDWRELHVSMSVRWFNRNAVNTHFGGSLYSMIDPHLMLLLMQLLGDGYWVWDSAANIEFLKATRKTVRCVITISDDQLEQIKLNTDNGEKYFPMFSLAIVDEDDEVVAKVNKTLYVKKKPHKT</sequence>
<dbReference type="Gene3D" id="3.10.129.10">
    <property type="entry name" value="Hotdog Thioesterase"/>
    <property type="match status" value="1"/>
</dbReference>
<evidence type="ECO:0000313" key="2">
    <source>
        <dbReference type="Proteomes" id="UP000267448"/>
    </source>
</evidence>
<accession>A0A431WTX9</accession>
<dbReference type="OrthoDB" id="9814774at2"/>
<keyword evidence="2" id="KW-1185">Reference proteome</keyword>
<dbReference type="InterPro" id="IPR027961">
    <property type="entry name" value="DUF4442"/>
</dbReference>
<proteinExistence type="predicted"/>
<dbReference type="RefSeq" id="WP_126520506.1">
    <property type="nucleotide sequence ID" value="NZ_RXNU01000005.1"/>
</dbReference>